<dbReference type="PANTHER" id="PTHR44591">
    <property type="entry name" value="STRESS RESPONSE REGULATOR PROTEIN 1"/>
    <property type="match status" value="1"/>
</dbReference>
<dbReference type="HOGENOM" id="CLU_000445_69_8_2"/>
<sequence length="178" mass="19685">MYSILYVDDEPIIRDLISLFLPKFGEFSIDLAEDPDTGLIMHQEKKYDAIISDFDMPGSNGITFLINLRSTGDKTPFILFTGKSREEIAVEALNWGADHYLHKGGGSDQFRELAHVTIHAIQRHQSIEEVKRSSATRSSKSDCEPGLKSGTPPNPFWASLPARACLAINGCEAAGTTW</sequence>
<dbReference type="GeneID" id="3922032"/>
<dbReference type="AlphaFoldDB" id="Q2FLR5"/>
<dbReference type="Pfam" id="PF00072">
    <property type="entry name" value="Response_reg"/>
    <property type="match status" value="1"/>
</dbReference>
<evidence type="ECO:0000256" key="1">
    <source>
        <dbReference type="ARBA" id="ARBA00022553"/>
    </source>
</evidence>
<protein>
    <submittedName>
        <fullName evidence="5">Response regulator receiver domain protein (CheY-like)</fullName>
    </submittedName>
</protein>
<dbReference type="InterPro" id="IPR011006">
    <property type="entry name" value="CheY-like_superfamily"/>
</dbReference>
<dbReference type="GO" id="GO:0000160">
    <property type="term" value="P:phosphorelay signal transduction system"/>
    <property type="evidence" value="ECO:0007669"/>
    <property type="project" value="InterPro"/>
</dbReference>
<feature type="region of interest" description="Disordered" evidence="3">
    <location>
        <begin position="128"/>
        <end position="150"/>
    </location>
</feature>
<dbReference type="STRING" id="323259.Mhun_0264"/>
<dbReference type="SMART" id="SM00448">
    <property type="entry name" value="REC"/>
    <property type="match status" value="1"/>
</dbReference>
<dbReference type="OrthoDB" id="8127at2157"/>
<keyword evidence="6" id="KW-1185">Reference proteome</keyword>
<dbReference type="CDD" id="cd00156">
    <property type="entry name" value="REC"/>
    <property type="match status" value="1"/>
</dbReference>
<dbReference type="KEGG" id="mhu:Mhun_0264"/>
<dbReference type="EnsemblBacteria" id="ABD40035">
    <property type="protein sequence ID" value="ABD40035"/>
    <property type="gene ID" value="Mhun_0264"/>
</dbReference>
<organism evidence="5 6">
    <name type="scientific">Methanospirillum hungatei JF-1 (strain ATCC 27890 / DSM 864 / NBRC 100397 / JF-1)</name>
    <dbReference type="NCBI Taxonomy" id="323259"/>
    <lineage>
        <taxon>Archaea</taxon>
        <taxon>Methanobacteriati</taxon>
        <taxon>Methanobacteriota</taxon>
        <taxon>Stenosarchaea group</taxon>
        <taxon>Methanomicrobia</taxon>
        <taxon>Methanomicrobiales</taxon>
        <taxon>Methanospirillaceae</taxon>
        <taxon>Methanospirillum</taxon>
    </lineage>
</organism>
<evidence type="ECO:0000256" key="2">
    <source>
        <dbReference type="PROSITE-ProRule" id="PRU00169"/>
    </source>
</evidence>
<evidence type="ECO:0000313" key="5">
    <source>
        <dbReference type="EMBL" id="ABD40035.1"/>
    </source>
</evidence>
<dbReference type="eggNOG" id="arCOG02385">
    <property type="taxonomic scope" value="Archaea"/>
</dbReference>
<feature type="domain" description="Response regulatory" evidence="4">
    <location>
        <begin position="3"/>
        <end position="118"/>
    </location>
</feature>
<dbReference type="RefSeq" id="WP_011447330.1">
    <property type="nucleotide sequence ID" value="NC_007796.1"/>
</dbReference>
<dbReference type="SUPFAM" id="SSF52172">
    <property type="entry name" value="CheY-like"/>
    <property type="match status" value="1"/>
</dbReference>
<dbReference type="InterPro" id="IPR001789">
    <property type="entry name" value="Sig_transdc_resp-reg_receiver"/>
</dbReference>
<feature type="modified residue" description="4-aspartylphosphate" evidence="2">
    <location>
        <position position="53"/>
    </location>
</feature>
<accession>Q2FLR5</accession>
<dbReference type="PROSITE" id="PS50110">
    <property type="entry name" value="RESPONSE_REGULATORY"/>
    <property type="match status" value="1"/>
</dbReference>
<dbReference type="EMBL" id="CP000254">
    <property type="protein sequence ID" value="ABD40035.1"/>
    <property type="molecule type" value="Genomic_DNA"/>
</dbReference>
<dbReference type="InterPro" id="IPR050595">
    <property type="entry name" value="Bact_response_regulator"/>
</dbReference>
<name>Q2FLR5_METHJ</name>
<dbReference type="InParanoid" id="Q2FLR5"/>
<reference evidence="6" key="1">
    <citation type="journal article" date="2016" name="Stand. Genomic Sci.">
        <title>Complete genome sequence of Methanospirillum hungatei type strain JF1.</title>
        <authorList>
            <person name="Gunsalus R.P."/>
            <person name="Cook L.E."/>
            <person name="Crable B."/>
            <person name="Rohlin L."/>
            <person name="McDonald E."/>
            <person name="Mouttaki H."/>
            <person name="Sieber J.R."/>
            <person name="Poweleit N."/>
            <person name="Zhou H."/>
            <person name="Lapidus A.L."/>
            <person name="Daligault H.E."/>
            <person name="Land M."/>
            <person name="Gilna P."/>
            <person name="Ivanova N."/>
            <person name="Kyrpides N."/>
            <person name="Culley D.E."/>
            <person name="McInerney M.J."/>
        </authorList>
    </citation>
    <scope>NUCLEOTIDE SEQUENCE [LARGE SCALE GENOMIC DNA]</scope>
    <source>
        <strain evidence="6">ATCC 27890 / DSM 864 / NBRC 100397 / JF-1</strain>
    </source>
</reference>
<evidence type="ECO:0000259" key="4">
    <source>
        <dbReference type="PROSITE" id="PS50110"/>
    </source>
</evidence>
<evidence type="ECO:0000256" key="3">
    <source>
        <dbReference type="SAM" id="MobiDB-lite"/>
    </source>
</evidence>
<dbReference type="PANTHER" id="PTHR44591:SF3">
    <property type="entry name" value="RESPONSE REGULATORY DOMAIN-CONTAINING PROTEIN"/>
    <property type="match status" value="1"/>
</dbReference>
<gene>
    <name evidence="5" type="ordered locus">Mhun_0264</name>
</gene>
<proteinExistence type="predicted"/>
<evidence type="ECO:0000313" key="6">
    <source>
        <dbReference type="Proteomes" id="UP000001941"/>
    </source>
</evidence>
<dbReference type="Gene3D" id="3.40.50.2300">
    <property type="match status" value="1"/>
</dbReference>
<dbReference type="Proteomes" id="UP000001941">
    <property type="component" value="Chromosome"/>
</dbReference>
<keyword evidence="1 2" id="KW-0597">Phosphoprotein</keyword>